<dbReference type="EMBL" id="MLJW01000016">
    <property type="protein sequence ID" value="OIR12670.1"/>
    <property type="molecule type" value="Genomic_DNA"/>
</dbReference>
<reference evidence="1" key="1">
    <citation type="submission" date="2016-10" db="EMBL/GenBank/DDBJ databases">
        <title>Sequence of Gallionella enrichment culture.</title>
        <authorList>
            <person name="Poehlein A."/>
            <person name="Muehling M."/>
            <person name="Daniel R."/>
        </authorList>
    </citation>
    <scope>NUCLEOTIDE SEQUENCE</scope>
</reference>
<dbReference type="PANTHER" id="PTHR48098">
    <property type="entry name" value="ENTEROCHELIN ESTERASE-RELATED"/>
    <property type="match status" value="1"/>
</dbReference>
<evidence type="ECO:0000313" key="1">
    <source>
        <dbReference type="EMBL" id="OIR12670.1"/>
    </source>
</evidence>
<dbReference type="Gene3D" id="3.40.50.1820">
    <property type="entry name" value="alpha/beta hydrolase"/>
    <property type="match status" value="1"/>
</dbReference>
<dbReference type="InterPro" id="IPR029058">
    <property type="entry name" value="AB_hydrolase_fold"/>
</dbReference>
<proteinExistence type="predicted"/>
<dbReference type="Pfam" id="PF00756">
    <property type="entry name" value="Esterase"/>
    <property type="match status" value="1"/>
</dbReference>
<sequence>MSHKKIFIINENKMNIFLWRIPSDNKKQLKNMQMKQYFSKIISLAIACSFILFVQAQHTGKVLETRKVKSNILNKEVRYSVYLPADYETSERTYPVVYLLHGFTDDNTGWLQFGEINRYADKAIADGTIPPMIIIMPNGDSSFYINSYDGKEKYEDFFIKEFMPAVEKTYRIKAEKRYRGIAGLSMGGYGTLIYALKYPELFVAAAPLSAAVWDDDVVVSMPDKNWENVLADLYGRNLKGKDRLTETWYKNSPLKIIETKSADELRKVRYWIDCGDDDFLTKGNCLLHIALTEKKVPHEFRVRDGAHNWTYWRTGITDALKFIGDSFHQF</sequence>
<dbReference type="PANTHER" id="PTHR48098:SF1">
    <property type="entry name" value="DIACYLGLYCEROL ACYLTRANSFERASE_MYCOLYLTRANSFERASE AG85A"/>
    <property type="match status" value="1"/>
</dbReference>
<dbReference type="GO" id="GO:0016747">
    <property type="term" value="F:acyltransferase activity, transferring groups other than amino-acyl groups"/>
    <property type="evidence" value="ECO:0007669"/>
    <property type="project" value="TreeGrafter"/>
</dbReference>
<protein>
    <submittedName>
        <fullName evidence="1">Carbohydrate acetyl esterase/feruloyl esterase</fullName>
    </submittedName>
</protein>
<organism evidence="1">
    <name type="scientific">mine drainage metagenome</name>
    <dbReference type="NCBI Taxonomy" id="410659"/>
    <lineage>
        <taxon>unclassified sequences</taxon>
        <taxon>metagenomes</taxon>
        <taxon>ecological metagenomes</taxon>
    </lineage>
</organism>
<comment type="caution">
    <text evidence="1">The sequence shown here is derived from an EMBL/GenBank/DDBJ whole genome shotgun (WGS) entry which is preliminary data.</text>
</comment>
<accession>A0A1J5TKY1</accession>
<name>A0A1J5TKY1_9ZZZZ</name>
<dbReference type="InterPro" id="IPR050583">
    <property type="entry name" value="Mycobacterial_A85_antigen"/>
</dbReference>
<dbReference type="InterPro" id="IPR000801">
    <property type="entry name" value="Esterase-like"/>
</dbReference>
<dbReference type="SUPFAM" id="SSF53474">
    <property type="entry name" value="alpha/beta-Hydrolases"/>
    <property type="match status" value="1"/>
</dbReference>
<dbReference type="AlphaFoldDB" id="A0A1J5TKY1"/>
<gene>
    <name evidence="1" type="primary">axe1-6A_1</name>
    <name evidence="1" type="ORF">GALL_57370</name>
</gene>